<dbReference type="Proteomes" id="UP000198211">
    <property type="component" value="Unassembled WGS sequence"/>
</dbReference>
<name>A0A225V3B5_9STRA</name>
<accession>A0A225V3B5</accession>
<comment type="caution">
    <text evidence="1">The sequence shown here is derived from an EMBL/GenBank/DDBJ whole genome shotgun (WGS) entry which is preliminary data.</text>
</comment>
<feature type="non-terminal residue" evidence="1">
    <location>
        <position position="1"/>
    </location>
</feature>
<sequence length="75" mass="8904">KRVRKDLSTAVVLTENRRETDNNVVVTMRRAAFYKIRQPDFPISFCEFENLRYAMAQWSDVMLKSMRGILYPSRS</sequence>
<proteinExistence type="predicted"/>
<dbReference type="OrthoDB" id="117454at2759"/>
<evidence type="ECO:0000313" key="2">
    <source>
        <dbReference type="Proteomes" id="UP000198211"/>
    </source>
</evidence>
<keyword evidence="2" id="KW-1185">Reference proteome</keyword>
<reference evidence="2" key="1">
    <citation type="submission" date="2017-03" db="EMBL/GenBank/DDBJ databases">
        <title>Phytopthora megakarya and P. palmivora, two closely related causual agents of cacao black pod achieved similar genome size and gene model numbers by different mechanisms.</title>
        <authorList>
            <person name="Ali S."/>
            <person name="Shao J."/>
            <person name="Larry D.J."/>
            <person name="Kronmiller B."/>
            <person name="Shen D."/>
            <person name="Strem M.D."/>
            <person name="Melnick R.L."/>
            <person name="Guiltinan M.J."/>
            <person name="Tyler B.M."/>
            <person name="Meinhardt L.W."/>
            <person name="Bailey B.A."/>
        </authorList>
    </citation>
    <scope>NUCLEOTIDE SEQUENCE [LARGE SCALE GENOMIC DNA]</scope>
    <source>
        <strain evidence="2">zdho120</strain>
    </source>
</reference>
<dbReference type="EMBL" id="NBNE01008184">
    <property type="protein sequence ID" value="OWY99774.1"/>
    <property type="molecule type" value="Genomic_DNA"/>
</dbReference>
<organism evidence="1 2">
    <name type="scientific">Phytophthora megakarya</name>
    <dbReference type="NCBI Taxonomy" id="4795"/>
    <lineage>
        <taxon>Eukaryota</taxon>
        <taxon>Sar</taxon>
        <taxon>Stramenopiles</taxon>
        <taxon>Oomycota</taxon>
        <taxon>Peronosporomycetes</taxon>
        <taxon>Peronosporales</taxon>
        <taxon>Peronosporaceae</taxon>
        <taxon>Phytophthora</taxon>
    </lineage>
</organism>
<gene>
    <name evidence="1" type="ORF">PHMEG_00029171</name>
</gene>
<dbReference type="AlphaFoldDB" id="A0A225V3B5"/>
<protein>
    <submittedName>
        <fullName evidence="1">Uncharacterized protein</fullName>
    </submittedName>
</protein>
<evidence type="ECO:0000313" key="1">
    <source>
        <dbReference type="EMBL" id="OWY99774.1"/>
    </source>
</evidence>